<dbReference type="AlphaFoldDB" id="V8NPR2"/>
<keyword evidence="2" id="KW-1185">Reference proteome</keyword>
<gene>
    <name evidence="1" type="primary">MDM1</name>
    <name evidence="1" type="ORF">L345_10581</name>
</gene>
<dbReference type="Pfam" id="PF15501">
    <property type="entry name" value="MDM1"/>
    <property type="match status" value="1"/>
</dbReference>
<accession>V8NPR2</accession>
<dbReference type="GO" id="GO:0046600">
    <property type="term" value="P:negative regulation of centriole replication"/>
    <property type="evidence" value="ECO:0007669"/>
    <property type="project" value="InterPro"/>
</dbReference>
<comment type="caution">
    <text evidence="1">The sequence shown here is derived from an EMBL/GenBank/DDBJ whole genome shotgun (WGS) entry which is preliminary data.</text>
</comment>
<protein>
    <submittedName>
        <fullName evidence="1">Nuclear protein MDM1</fullName>
    </submittedName>
</protein>
<reference evidence="1 2" key="1">
    <citation type="journal article" date="2013" name="Proc. Natl. Acad. Sci. U.S.A.">
        <title>The king cobra genome reveals dynamic gene evolution and adaptation in the snake venom system.</title>
        <authorList>
            <person name="Vonk F.J."/>
            <person name="Casewell N.R."/>
            <person name="Henkel C.V."/>
            <person name="Heimberg A.M."/>
            <person name="Jansen H.J."/>
            <person name="McCleary R.J."/>
            <person name="Kerkkamp H.M."/>
            <person name="Vos R.A."/>
            <person name="Guerreiro I."/>
            <person name="Calvete J.J."/>
            <person name="Wuster W."/>
            <person name="Woods A.E."/>
            <person name="Logan J.M."/>
            <person name="Harrison R.A."/>
            <person name="Castoe T.A."/>
            <person name="de Koning A.P."/>
            <person name="Pollock D.D."/>
            <person name="Yandell M."/>
            <person name="Calderon D."/>
            <person name="Renjifo C."/>
            <person name="Currier R.B."/>
            <person name="Salgado D."/>
            <person name="Pla D."/>
            <person name="Sanz L."/>
            <person name="Hyder A.S."/>
            <person name="Ribeiro J.M."/>
            <person name="Arntzen J.W."/>
            <person name="van den Thillart G.E."/>
            <person name="Boetzer M."/>
            <person name="Pirovano W."/>
            <person name="Dirks R.P."/>
            <person name="Spaink H.P."/>
            <person name="Duboule D."/>
            <person name="McGlinn E."/>
            <person name="Kini R.M."/>
            <person name="Richardson M.K."/>
        </authorList>
    </citation>
    <scope>NUCLEOTIDE SEQUENCE</scope>
    <source>
        <tissue evidence="1">Blood</tissue>
    </source>
</reference>
<evidence type="ECO:0000313" key="1">
    <source>
        <dbReference type="EMBL" id="ETE63658.1"/>
    </source>
</evidence>
<evidence type="ECO:0000313" key="2">
    <source>
        <dbReference type="Proteomes" id="UP000018936"/>
    </source>
</evidence>
<sequence>MGMSWHGKLGSVGLSEYKRNFKWKQLEQPTHCNSTHEQKCQWAGLRSDEFGAPARDALFPEALELLPALAGLGNA</sequence>
<name>V8NPR2_OPHHA</name>
<dbReference type="EMBL" id="AZIM01002633">
    <property type="protein sequence ID" value="ETE63658.1"/>
    <property type="molecule type" value="Genomic_DNA"/>
</dbReference>
<proteinExistence type="predicted"/>
<dbReference type="OrthoDB" id="9999940at2759"/>
<dbReference type="GO" id="GO:0008017">
    <property type="term" value="F:microtubule binding"/>
    <property type="evidence" value="ECO:0007669"/>
    <property type="project" value="InterPro"/>
</dbReference>
<organism evidence="1 2">
    <name type="scientific">Ophiophagus hannah</name>
    <name type="common">King cobra</name>
    <name type="synonym">Naja hannah</name>
    <dbReference type="NCBI Taxonomy" id="8665"/>
    <lineage>
        <taxon>Eukaryota</taxon>
        <taxon>Metazoa</taxon>
        <taxon>Chordata</taxon>
        <taxon>Craniata</taxon>
        <taxon>Vertebrata</taxon>
        <taxon>Euteleostomi</taxon>
        <taxon>Lepidosauria</taxon>
        <taxon>Squamata</taxon>
        <taxon>Bifurcata</taxon>
        <taxon>Unidentata</taxon>
        <taxon>Episquamata</taxon>
        <taxon>Toxicofera</taxon>
        <taxon>Serpentes</taxon>
        <taxon>Colubroidea</taxon>
        <taxon>Elapidae</taxon>
        <taxon>Elapinae</taxon>
        <taxon>Ophiophagus</taxon>
    </lineage>
</organism>
<feature type="non-terminal residue" evidence="1">
    <location>
        <position position="1"/>
    </location>
</feature>
<dbReference type="Proteomes" id="UP000018936">
    <property type="component" value="Unassembled WGS sequence"/>
</dbReference>
<dbReference type="InterPro" id="IPR029136">
    <property type="entry name" value="MDM1"/>
</dbReference>